<comment type="caution">
    <text evidence="1">The sequence shown here is derived from an EMBL/GenBank/DDBJ whole genome shotgun (WGS) entry which is preliminary data.</text>
</comment>
<organism evidence="1 2">
    <name type="scientific">Catharanthus roseus</name>
    <name type="common">Madagascar periwinkle</name>
    <name type="synonym">Vinca rosea</name>
    <dbReference type="NCBI Taxonomy" id="4058"/>
    <lineage>
        <taxon>Eukaryota</taxon>
        <taxon>Viridiplantae</taxon>
        <taxon>Streptophyta</taxon>
        <taxon>Embryophyta</taxon>
        <taxon>Tracheophyta</taxon>
        <taxon>Spermatophyta</taxon>
        <taxon>Magnoliopsida</taxon>
        <taxon>eudicotyledons</taxon>
        <taxon>Gunneridae</taxon>
        <taxon>Pentapetalae</taxon>
        <taxon>asterids</taxon>
        <taxon>lamiids</taxon>
        <taxon>Gentianales</taxon>
        <taxon>Apocynaceae</taxon>
        <taxon>Rauvolfioideae</taxon>
        <taxon>Vinceae</taxon>
        <taxon>Catharanthinae</taxon>
        <taxon>Catharanthus</taxon>
    </lineage>
</organism>
<proteinExistence type="predicted"/>
<gene>
    <name evidence="1" type="ORF">M9H77_23259</name>
</gene>
<dbReference type="Proteomes" id="UP001060085">
    <property type="component" value="Linkage Group LG05"/>
</dbReference>
<reference evidence="2" key="1">
    <citation type="journal article" date="2023" name="Nat. Plants">
        <title>Single-cell RNA sequencing provides a high-resolution roadmap for understanding the multicellular compartmentation of specialized metabolism.</title>
        <authorList>
            <person name="Sun S."/>
            <person name="Shen X."/>
            <person name="Li Y."/>
            <person name="Li Y."/>
            <person name="Wang S."/>
            <person name="Li R."/>
            <person name="Zhang H."/>
            <person name="Shen G."/>
            <person name="Guo B."/>
            <person name="Wei J."/>
            <person name="Xu J."/>
            <person name="St-Pierre B."/>
            <person name="Chen S."/>
            <person name="Sun C."/>
        </authorList>
    </citation>
    <scope>NUCLEOTIDE SEQUENCE [LARGE SCALE GENOMIC DNA]</scope>
</reference>
<keyword evidence="2" id="KW-1185">Reference proteome</keyword>
<protein>
    <submittedName>
        <fullName evidence="1">Uncharacterized protein</fullName>
    </submittedName>
</protein>
<accession>A0ACC0ATI4</accession>
<dbReference type="EMBL" id="CM044705">
    <property type="protein sequence ID" value="KAI5663936.1"/>
    <property type="molecule type" value="Genomic_DNA"/>
</dbReference>
<sequence length="112" mass="12457">MVTNVGPQADPWSVSWAGGLARPDGFPGQPGPVATPRIFRQSFAFTCQVLLEIDHITLSLVNIISNVARLLWLFDGTHSRTNPFKGRPDGMSCDRHEDMESFQGSITRSRTW</sequence>
<name>A0ACC0ATI4_CATRO</name>
<evidence type="ECO:0000313" key="1">
    <source>
        <dbReference type="EMBL" id="KAI5663936.1"/>
    </source>
</evidence>
<evidence type="ECO:0000313" key="2">
    <source>
        <dbReference type="Proteomes" id="UP001060085"/>
    </source>
</evidence>